<gene>
    <name evidence="2" type="ORF">AIOL_001138</name>
</gene>
<organism evidence="2 3">
    <name type="scientific">Candidatus Rhodobacter oscarellae</name>
    <dbReference type="NCBI Taxonomy" id="1675527"/>
    <lineage>
        <taxon>Bacteria</taxon>
        <taxon>Pseudomonadati</taxon>
        <taxon>Pseudomonadota</taxon>
        <taxon>Alphaproteobacteria</taxon>
        <taxon>Rhodobacterales</taxon>
        <taxon>Rhodobacter group</taxon>
        <taxon>Rhodobacter</taxon>
    </lineage>
</organism>
<dbReference type="Proteomes" id="UP000037178">
    <property type="component" value="Unassembled WGS sequence"/>
</dbReference>
<dbReference type="PATRIC" id="fig|1675527.3.peg.1211"/>
<keyword evidence="3" id="KW-1185">Reference proteome</keyword>
<protein>
    <submittedName>
        <fullName evidence="2">Uncharacterized protein</fullName>
    </submittedName>
</protein>
<feature type="chain" id="PRO_5005317843" evidence="1">
    <location>
        <begin position="22"/>
        <end position="355"/>
    </location>
</feature>
<dbReference type="EMBL" id="LFTY01000002">
    <property type="protein sequence ID" value="KMW56186.1"/>
    <property type="molecule type" value="Genomic_DNA"/>
</dbReference>
<evidence type="ECO:0000313" key="2">
    <source>
        <dbReference type="EMBL" id="KMW56186.1"/>
    </source>
</evidence>
<keyword evidence="1" id="KW-0732">Signal</keyword>
<evidence type="ECO:0000256" key="1">
    <source>
        <dbReference type="SAM" id="SignalP"/>
    </source>
</evidence>
<comment type="caution">
    <text evidence="2">The sequence shown here is derived from an EMBL/GenBank/DDBJ whole genome shotgun (WGS) entry which is preliminary data.</text>
</comment>
<dbReference type="OrthoDB" id="7866866at2"/>
<evidence type="ECO:0000313" key="3">
    <source>
        <dbReference type="Proteomes" id="UP000037178"/>
    </source>
</evidence>
<dbReference type="STRING" id="1675527.AIOL_001138"/>
<feature type="signal peptide" evidence="1">
    <location>
        <begin position="1"/>
        <end position="21"/>
    </location>
</feature>
<reference evidence="2 3" key="1">
    <citation type="submission" date="2015-06" db="EMBL/GenBank/DDBJ databases">
        <title>Draft genome sequence of an Alphaproteobacteria species associated to the Mediterranean sponge Oscarella lobularis.</title>
        <authorList>
            <person name="Jourda C."/>
            <person name="Santini S."/>
            <person name="Claverie J.-M."/>
        </authorList>
    </citation>
    <scope>NUCLEOTIDE SEQUENCE [LARGE SCALE GENOMIC DNA]</scope>
    <source>
        <strain evidence="2">IGS</strain>
    </source>
</reference>
<dbReference type="RefSeq" id="WP_049642107.1">
    <property type="nucleotide sequence ID" value="NZ_LFTY01000002.1"/>
</dbReference>
<dbReference type="AlphaFoldDB" id="A0A0J9DZU3"/>
<accession>A0A0J9DZU3</accession>
<proteinExistence type="predicted"/>
<sequence>MRFTCFLFLALGLALSSAAQASPGALCVEQQLAAAKFDPGPVDGKIDDATKKAFASFAAKRGLRAKVPLHEFSAMSYCRQIGLKISRLKRQWPSRKGAFDFHVGKGVDRQVAKRIQSQLKKARPRMAKFFKLELPGRDKVVIGASAGVIGGLVEQHTEYPGRSIASVARRHCSNKGGIGAFVLPGLAVFCVQPGYRSKNENWQREIDFVTAHELVHLVQTQVAGTSAPGSSAAAKLERDGPVWLVEGFANAYAISGRTGISAAEGFLFSNSFYDGKRIPSLKTLEKRSALHSHYSDVYDAGTIAAIDLVGLKGAKSYGRYLDILATGASWQAAFKAAFGMTPEAFYKRFDRRYRS</sequence>
<name>A0A0J9DZU3_9RHOB</name>